<dbReference type="Proteomes" id="UP001152622">
    <property type="component" value="Chromosome 21"/>
</dbReference>
<evidence type="ECO:0000313" key="2">
    <source>
        <dbReference type="EMBL" id="KAJ8334814.1"/>
    </source>
</evidence>
<feature type="region of interest" description="Disordered" evidence="1">
    <location>
        <begin position="1"/>
        <end position="20"/>
    </location>
</feature>
<comment type="caution">
    <text evidence="2">The sequence shown here is derived from an EMBL/GenBank/DDBJ whole genome shotgun (WGS) entry which is preliminary data.</text>
</comment>
<sequence length="126" mass="13784">MSAINDAAWRSDSPGRARDDFRSCKVDSWAPLRNAIPFKSFHRRRRRAFKVAHPGDGGRVTLRTQTRRGRRLNLNNAASLFRGEKQQTRGQFPPVAGWQSGSSSASPPSRGSSDAMETGGGSLKSA</sequence>
<feature type="region of interest" description="Disordered" evidence="1">
    <location>
        <begin position="53"/>
        <end position="126"/>
    </location>
</feature>
<protein>
    <submittedName>
        <fullName evidence="2">Uncharacterized protein</fullName>
    </submittedName>
</protein>
<gene>
    <name evidence="2" type="ORF">SKAU_G00404530</name>
</gene>
<evidence type="ECO:0000313" key="3">
    <source>
        <dbReference type="Proteomes" id="UP001152622"/>
    </source>
</evidence>
<proteinExistence type="predicted"/>
<name>A0A9Q1ICN9_SYNKA</name>
<feature type="compositionally biased region" description="Low complexity" evidence="1">
    <location>
        <begin position="100"/>
        <end position="113"/>
    </location>
</feature>
<organism evidence="2 3">
    <name type="scientific">Synaphobranchus kaupii</name>
    <name type="common">Kaup's arrowtooth eel</name>
    <dbReference type="NCBI Taxonomy" id="118154"/>
    <lineage>
        <taxon>Eukaryota</taxon>
        <taxon>Metazoa</taxon>
        <taxon>Chordata</taxon>
        <taxon>Craniata</taxon>
        <taxon>Vertebrata</taxon>
        <taxon>Euteleostomi</taxon>
        <taxon>Actinopterygii</taxon>
        <taxon>Neopterygii</taxon>
        <taxon>Teleostei</taxon>
        <taxon>Anguilliformes</taxon>
        <taxon>Synaphobranchidae</taxon>
        <taxon>Synaphobranchus</taxon>
    </lineage>
</organism>
<dbReference type="AlphaFoldDB" id="A0A9Q1ICN9"/>
<evidence type="ECO:0000256" key="1">
    <source>
        <dbReference type="SAM" id="MobiDB-lite"/>
    </source>
</evidence>
<dbReference type="EMBL" id="JAINUF010000021">
    <property type="protein sequence ID" value="KAJ8334814.1"/>
    <property type="molecule type" value="Genomic_DNA"/>
</dbReference>
<keyword evidence="3" id="KW-1185">Reference proteome</keyword>
<reference evidence="2" key="1">
    <citation type="journal article" date="2023" name="Science">
        <title>Genome structures resolve the early diversification of teleost fishes.</title>
        <authorList>
            <person name="Parey E."/>
            <person name="Louis A."/>
            <person name="Montfort J."/>
            <person name="Bouchez O."/>
            <person name="Roques C."/>
            <person name="Iampietro C."/>
            <person name="Lluch J."/>
            <person name="Castinel A."/>
            <person name="Donnadieu C."/>
            <person name="Desvignes T."/>
            <person name="Floi Bucao C."/>
            <person name="Jouanno E."/>
            <person name="Wen M."/>
            <person name="Mejri S."/>
            <person name="Dirks R."/>
            <person name="Jansen H."/>
            <person name="Henkel C."/>
            <person name="Chen W.J."/>
            <person name="Zahm M."/>
            <person name="Cabau C."/>
            <person name="Klopp C."/>
            <person name="Thompson A.W."/>
            <person name="Robinson-Rechavi M."/>
            <person name="Braasch I."/>
            <person name="Lecointre G."/>
            <person name="Bobe J."/>
            <person name="Postlethwait J.H."/>
            <person name="Berthelot C."/>
            <person name="Roest Crollius H."/>
            <person name="Guiguen Y."/>
        </authorList>
    </citation>
    <scope>NUCLEOTIDE SEQUENCE</scope>
    <source>
        <strain evidence="2">WJC10195</strain>
    </source>
</reference>
<accession>A0A9Q1ICN9</accession>